<dbReference type="SUPFAM" id="SSF53474">
    <property type="entry name" value="alpha/beta-Hydrolases"/>
    <property type="match status" value="1"/>
</dbReference>
<dbReference type="InterPro" id="IPR014031">
    <property type="entry name" value="Ketoacyl_synth_C"/>
</dbReference>
<dbReference type="GO" id="GO:0016787">
    <property type="term" value="F:hydrolase activity"/>
    <property type="evidence" value="ECO:0007669"/>
    <property type="project" value="UniProtKB-KW"/>
</dbReference>
<evidence type="ECO:0000259" key="9">
    <source>
        <dbReference type="PROSITE" id="PS52004"/>
    </source>
</evidence>
<dbReference type="Gene3D" id="3.40.50.720">
    <property type="entry name" value="NAD(P)-binding Rossmann-like Domain"/>
    <property type="match status" value="1"/>
</dbReference>
<dbReference type="Pfam" id="PF00698">
    <property type="entry name" value="Acyl_transf_1"/>
    <property type="match status" value="1"/>
</dbReference>
<dbReference type="InterPro" id="IPR009081">
    <property type="entry name" value="PP-bd_ACP"/>
</dbReference>
<dbReference type="InterPro" id="IPR016036">
    <property type="entry name" value="Malonyl_transacylase_ACP-bd"/>
</dbReference>
<dbReference type="InterPro" id="IPR018201">
    <property type="entry name" value="Ketoacyl_synth_AS"/>
</dbReference>
<dbReference type="InterPro" id="IPR032821">
    <property type="entry name" value="PKS_assoc"/>
</dbReference>
<dbReference type="SMART" id="SM00824">
    <property type="entry name" value="PKS_TE"/>
    <property type="match status" value="1"/>
</dbReference>
<dbReference type="InterPro" id="IPR016039">
    <property type="entry name" value="Thiolase-like"/>
</dbReference>
<gene>
    <name evidence="10" type="ORF">HCJ92_10720</name>
</gene>
<dbReference type="InterPro" id="IPR036736">
    <property type="entry name" value="ACP-like_sf"/>
</dbReference>
<dbReference type="CDD" id="cd00833">
    <property type="entry name" value="PKS"/>
    <property type="match status" value="1"/>
</dbReference>
<dbReference type="InterPro" id="IPR020806">
    <property type="entry name" value="PKS_PP-bd"/>
</dbReference>
<feature type="region of interest" description="Disordered" evidence="7">
    <location>
        <begin position="696"/>
        <end position="717"/>
    </location>
</feature>
<dbReference type="InterPro" id="IPR006162">
    <property type="entry name" value="Ppantetheine_attach_site"/>
</dbReference>
<dbReference type="Gene3D" id="1.10.1200.10">
    <property type="entry name" value="ACP-like"/>
    <property type="match status" value="2"/>
</dbReference>
<dbReference type="PROSITE" id="PS52004">
    <property type="entry name" value="KS3_2"/>
    <property type="match status" value="1"/>
</dbReference>
<dbReference type="Gene3D" id="3.40.50.1820">
    <property type="entry name" value="alpha/beta hydrolase"/>
    <property type="match status" value="1"/>
</dbReference>
<name>A0ABX1AMV3_9ACTN</name>
<dbReference type="InterPro" id="IPR036291">
    <property type="entry name" value="NAD(P)-bd_dom_sf"/>
</dbReference>
<evidence type="ECO:0000313" key="10">
    <source>
        <dbReference type="EMBL" id="NJP66748.1"/>
    </source>
</evidence>
<feature type="domain" description="Carrier" evidence="8">
    <location>
        <begin position="1218"/>
        <end position="1293"/>
    </location>
</feature>
<dbReference type="SMART" id="SM00822">
    <property type="entry name" value="PKS_KR"/>
    <property type="match status" value="1"/>
</dbReference>
<dbReference type="InterPro" id="IPR014030">
    <property type="entry name" value="Ketoacyl_synth_N"/>
</dbReference>
<dbReference type="SUPFAM" id="SSF52151">
    <property type="entry name" value="FabD/lysophospholipase-like"/>
    <property type="match status" value="1"/>
</dbReference>
<evidence type="ECO:0000256" key="1">
    <source>
        <dbReference type="ARBA" id="ARBA00022450"/>
    </source>
</evidence>
<dbReference type="InterPro" id="IPR029058">
    <property type="entry name" value="AB_hydrolase_fold"/>
</dbReference>
<evidence type="ECO:0000256" key="4">
    <source>
        <dbReference type="ARBA" id="ARBA00023194"/>
    </source>
</evidence>
<evidence type="ECO:0000313" key="11">
    <source>
        <dbReference type="Proteomes" id="UP000746503"/>
    </source>
</evidence>
<keyword evidence="3" id="KW-0808">Transferase</keyword>
<dbReference type="Pfam" id="PF02801">
    <property type="entry name" value="Ketoacyl-synt_C"/>
    <property type="match status" value="1"/>
</dbReference>
<dbReference type="PROSITE" id="PS00012">
    <property type="entry name" value="PHOSPHOPANTETHEINE"/>
    <property type="match status" value="2"/>
</dbReference>
<evidence type="ECO:0000256" key="6">
    <source>
        <dbReference type="ARBA" id="ARBA00023315"/>
    </source>
</evidence>
<keyword evidence="2" id="KW-0597">Phosphoprotein</keyword>
<dbReference type="InterPro" id="IPR014043">
    <property type="entry name" value="Acyl_transferase_dom"/>
</dbReference>
<evidence type="ECO:0000256" key="2">
    <source>
        <dbReference type="ARBA" id="ARBA00022553"/>
    </source>
</evidence>
<keyword evidence="5" id="KW-0511">Multifunctional enzyme</keyword>
<dbReference type="Pfam" id="PF08659">
    <property type="entry name" value="KR"/>
    <property type="match status" value="1"/>
</dbReference>
<dbReference type="SUPFAM" id="SSF51735">
    <property type="entry name" value="NAD(P)-binding Rossmann-fold domains"/>
    <property type="match status" value="1"/>
</dbReference>
<evidence type="ECO:0000256" key="7">
    <source>
        <dbReference type="SAM" id="MobiDB-lite"/>
    </source>
</evidence>
<keyword evidence="11" id="KW-1185">Reference proteome</keyword>
<dbReference type="Gene3D" id="3.30.70.3290">
    <property type="match status" value="1"/>
</dbReference>
<dbReference type="SMART" id="SM00827">
    <property type="entry name" value="PKS_AT"/>
    <property type="match status" value="1"/>
</dbReference>
<dbReference type="InterPro" id="IPR057326">
    <property type="entry name" value="KR_dom"/>
</dbReference>
<keyword evidence="4" id="KW-0045">Antibiotic biosynthesis</keyword>
<dbReference type="RefSeq" id="WP_167933268.1">
    <property type="nucleotide sequence ID" value="NZ_JAAVJB010000066.1"/>
</dbReference>
<dbReference type="Pfam" id="PF00109">
    <property type="entry name" value="ketoacyl-synt"/>
    <property type="match status" value="1"/>
</dbReference>
<keyword evidence="6" id="KW-0012">Acyltransferase</keyword>
<feature type="region of interest" description="Disordered" evidence="7">
    <location>
        <begin position="1183"/>
        <end position="1203"/>
    </location>
</feature>
<keyword evidence="1" id="KW-0596">Phosphopantetheine</keyword>
<evidence type="ECO:0000259" key="8">
    <source>
        <dbReference type="PROSITE" id="PS50075"/>
    </source>
</evidence>
<evidence type="ECO:0000256" key="5">
    <source>
        <dbReference type="ARBA" id="ARBA00023268"/>
    </source>
</evidence>
<dbReference type="SUPFAM" id="SSF55048">
    <property type="entry name" value="Probable ACP-binding domain of malonyl-CoA ACP transacylase"/>
    <property type="match status" value="1"/>
</dbReference>
<feature type="domain" description="Ketosynthase family 3 (KS3)" evidence="9">
    <location>
        <begin position="275"/>
        <end position="696"/>
    </location>
</feature>
<dbReference type="PROSITE" id="PS50075">
    <property type="entry name" value="CARRIER"/>
    <property type="match status" value="2"/>
</dbReference>
<dbReference type="Pfam" id="PF16197">
    <property type="entry name" value="KAsynt_C_assoc"/>
    <property type="match status" value="1"/>
</dbReference>
<feature type="domain" description="Carrier" evidence="8">
    <location>
        <begin position="182"/>
        <end position="257"/>
    </location>
</feature>
<dbReference type="InterPro" id="IPR016035">
    <property type="entry name" value="Acyl_Trfase/lysoPLipase"/>
</dbReference>
<comment type="caution">
    <text evidence="10">The sequence shown here is derived from an EMBL/GenBank/DDBJ whole genome shotgun (WGS) entry which is preliminary data.</text>
</comment>
<dbReference type="Gene3D" id="3.40.47.10">
    <property type="match status" value="1"/>
</dbReference>
<dbReference type="Proteomes" id="UP000746503">
    <property type="component" value="Unassembled WGS sequence"/>
</dbReference>
<dbReference type="InterPro" id="IPR013968">
    <property type="entry name" value="PKS_KR"/>
</dbReference>
<feature type="non-terminal residue" evidence="10">
    <location>
        <position position="1"/>
    </location>
</feature>
<dbReference type="PROSITE" id="PS00606">
    <property type="entry name" value="KS3_1"/>
    <property type="match status" value="1"/>
</dbReference>
<dbReference type="InterPro" id="IPR001031">
    <property type="entry name" value="Thioesterase"/>
</dbReference>
<proteinExistence type="predicted"/>
<protein>
    <submittedName>
        <fullName evidence="10">Alpha/beta fold hydrolase</fullName>
    </submittedName>
</protein>
<keyword evidence="10" id="KW-0378">Hydrolase</keyword>
<dbReference type="SMART" id="SM00823">
    <property type="entry name" value="PKS_PP"/>
    <property type="match status" value="2"/>
</dbReference>
<evidence type="ECO:0000256" key="3">
    <source>
        <dbReference type="ARBA" id="ARBA00022679"/>
    </source>
</evidence>
<dbReference type="SMART" id="SM00825">
    <property type="entry name" value="PKS_KS"/>
    <property type="match status" value="1"/>
</dbReference>
<dbReference type="Pfam" id="PF00975">
    <property type="entry name" value="Thioesterase"/>
    <property type="match status" value="1"/>
</dbReference>
<dbReference type="Gene3D" id="3.40.366.10">
    <property type="entry name" value="Malonyl-Coenzyme A Acyl Carrier Protein, domain 2"/>
    <property type="match status" value="1"/>
</dbReference>
<dbReference type="PANTHER" id="PTHR43775">
    <property type="entry name" value="FATTY ACID SYNTHASE"/>
    <property type="match status" value="1"/>
</dbReference>
<dbReference type="SUPFAM" id="SSF53901">
    <property type="entry name" value="Thiolase-like"/>
    <property type="match status" value="1"/>
</dbReference>
<accession>A0ABX1AMV3</accession>
<dbReference type="InterPro" id="IPR020841">
    <property type="entry name" value="PKS_Beta-ketoAc_synthase_dom"/>
</dbReference>
<dbReference type="SUPFAM" id="SSF47336">
    <property type="entry name" value="ACP-like"/>
    <property type="match status" value="1"/>
</dbReference>
<dbReference type="InterPro" id="IPR001227">
    <property type="entry name" value="Ac_transferase_dom_sf"/>
</dbReference>
<dbReference type="EMBL" id="JAAVJB010000066">
    <property type="protein sequence ID" value="NJP66748.1"/>
    <property type="molecule type" value="Genomic_DNA"/>
</dbReference>
<dbReference type="InterPro" id="IPR020802">
    <property type="entry name" value="TesA-like"/>
</dbReference>
<reference evidence="10 11" key="1">
    <citation type="submission" date="2020-03" db="EMBL/GenBank/DDBJ databases">
        <title>Draft genome of Streptomyces sp. ventii, isolated from the Axial Seamount in the Pacific Ocean, and resequencing of the two type strains Streptomyces lonarensis strain NCL 716 and Streptomyces bohaiensis strain 11A07.</title>
        <authorList>
            <person name="Loughran R.M."/>
            <person name="Pfannmuller K.M."/>
            <person name="Wasson B.J."/>
            <person name="Deadmond M.C."/>
            <person name="Paddock B.E."/>
            <person name="Koyack M.J."/>
            <person name="Gallegos D.A."/>
            <person name="Mitchell E.A."/>
            <person name="Ushijima B."/>
            <person name="Saw J.H."/>
            <person name="Mcphail K.L."/>
            <person name="Videau P."/>
        </authorList>
    </citation>
    <scope>NUCLEOTIDE SEQUENCE [LARGE SCALE GENOMIC DNA]</scope>
    <source>
        <strain evidence="11">5675061</strain>
    </source>
</reference>
<sequence>GSLTPVRVDGVLRPKVDAAWNLHELTRDRELSAFVLFSSAVGVLGAAGQANYASANAYLDALATHRRAQGLPAQSLAWGLWGQVEGMNTVADAEGRRRNGQGGLLALTPEEGLSLFDASLSADRPVLVPVKLDLPALTADRVPELLRGLVPQQRRRATGSAEDGGDTLLGRLVRLPEADRLDAVQEVVRRQVAQVLGHSTPEAVDLERTFQDLGFDSLTAVELRNALSSATGQQLPSTLVFDHPTPADLTGFLHQELLGELTDTAEAAPVATSVDEPVAIVGMACRYPGGVGSPEELWQLVAEGRDGMTTFPEDRGWDLEAWFGDDAETAASLTGGFVRDATDFDAAFFGISPNEALMMDPQQRLMLEASWEALERAGVEPTSLRGSGTGVFAGVMHTDYDPGMFGTLEHAAGYRSTGLSGSVVSGRVSYTLGLEGPAISVDTACSSSLVALHLAVQSLRQGDCSLALAGGVAVMASPTSFVGQKHGLSSDGRCRPFAEDADGAGWSEGVGVLVVERLSDARRNGHEVLAVIRGSAVNQDGASNGLTSPSGPSQQRVIRQALAAAGLTPADVDAVEAHAMGTTLGDPIEAQALLATYGQERHEDRPLYLGSIKSNIGHSQAAAGAAGVIKMVQALRHQVLPRSLYADRPSGHVDWNAGRVELLADAVEWPAGERPRRAAVSAFGYSGTNAHLIIEEPPRPEPAPATSAVAPEETERPGGTVLPWMLSARSADAVATQAARLLTHLAERPDADPLDIGYSLATARTPGEHRAVVLGADREELLRALTDLAEGNPGDRVVRGRARTASRAGGSGRPSGGRLAVLFSGPGAQRVGTGRGLYEAFPVFADAFDQVCARYDRHLDRPLREVLFAEEGSVAALQLEQTAFSQAAVFAVEVALFRLLESWGVRPDYVVGHSAGELAAQHVAEVLSLKEAVKLAASRGELLQELPSGGAMAALEATVEEVTPLLTGAVALAAVNGPRSVVVSGEEGAVLEVVDHFTQQGRATQRLAGRQALHSPLMEELVEDLLDTAEDLSFEAPAIPVVSTVTGTVATAEELEEPEYWGDHLVGTVRFRDAVAALRAEGVTRFLDIGPDGELAAFVAQCLAEDGEAEVPDALVLPTLRQDRPEVAALLGTVGALAANGAGVDWPKLFDGRQARRVALPPYAFHRERFWVDVDALAAEQAADAAGSGRSNPGGSGAPEEGELGRRLVGLGTDEQEKLLLDAVLEHSALLLGYADTSEIDPDRHFLEAGFNSLAAIELRTALGAATGLHLDPAAALDHGTPAELAVHLRDRFADAVTDGASAASRERGAVGTDTVKALFGEAVSTGRLDEGLDLLSAVARLRPAFDSVADLGRPLEPVTLAAAPDTAGTDAPPQLICVTSPMATASAYHYARLAAHFRGRRQVTGLTVPGFVEGEPLPSNAAVLMELIVEAVRRAAGDRPFVLLGHSSGGLLAPAAAGLLERRGVRPAGVVLLDTYPAAESSATGDPDAPAGGDAATGVLAGLAAAMLERESAHTPLDGTRLSAMARYIELLPELPVGPLSPPTLLVQPHELFGLAGGGEDGAEGGDWRADWPLEHTKRTVPGDHFSMVADHAPGTAEAVESWLDRLA</sequence>
<dbReference type="Pfam" id="PF00550">
    <property type="entry name" value="PP-binding"/>
    <property type="match status" value="2"/>
</dbReference>
<dbReference type="PANTHER" id="PTHR43775:SF51">
    <property type="entry name" value="INACTIVE PHENOLPHTHIOCEROL SYNTHESIS POLYKETIDE SYNTHASE TYPE I PKS1-RELATED"/>
    <property type="match status" value="1"/>
</dbReference>
<organism evidence="10 11">
    <name type="scientific">Streptomyces spiramenti</name>
    <dbReference type="NCBI Taxonomy" id="2720606"/>
    <lineage>
        <taxon>Bacteria</taxon>
        <taxon>Bacillati</taxon>
        <taxon>Actinomycetota</taxon>
        <taxon>Actinomycetes</taxon>
        <taxon>Kitasatosporales</taxon>
        <taxon>Streptomycetaceae</taxon>
        <taxon>Streptomyces</taxon>
    </lineage>
</organism>
<dbReference type="InterPro" id="IPR050091">
    <property type="entry name" value="PKS_NRPS_Biosynth_Enz"/>
</dbReference>
<dbReference type="SMART" id="SM01294">
    <property type="entry name" value="PKS_PP_betabranch"/>
    <property type="match status" value="1"/>
</dbReference>